<protein>
    <submittedName>
        <fullName evidence="3">Universal stress protein</fullName>
    </submittedName>
</protein>
<dbReference type="InterPro" id="IPR006015">
    <property type="entry name" value="Universal_stress_UspA"/>
</dbReference>
<evidence type="ECO:0000313" key="3">
    <source>
        <dbReference type="EMBL" id="RJL31368.1"/>
    </source>
</evidence>
<dbReference type="PANTHER" id="PTHR46268:SF6">
    <property type="entry name" value="UNIVERSAL STRESS PROTEIN UP12"/>
    <property type="match status" value="1"/>
</dbReference>
<dbReference type="InterPro" id="IPR006016">
    <property type="entry name" value="UspA"/>
</dbReference>
<name>A0A3A4BAY8_9ACTN</name>
<dbReference type="AlphaFoldDB" id="A0A3A4BAY8"/>
<feature type="domain" description="UspA" evidence="2">
    <location>
        <begin position="157"/>
        <end position="289"/>
    </location>
</feature>
<dbReference type="SUPFAM" id="SSF52402">
    <property type="entry name" value="Adenine nucleotide alpha hydrolases-like"/>
    <property type="match status" value="2"/>
</dbReference>
<dbReference type="CDD" id="cd00293">
    <property type="entry name" value="USP-like"/>
    <property type="match status" value="1"/>
</dbReference>
<comment type="caution">
    <text evidence="3">The sequence shown here is derived from an EMBL/GenBank/DDBJ whole genome shotgun (WGS) entry which is preliminary data.</text>
</comment>
<dbReference type="Gene3D" id="3.40.50.12370">
    <property type="match status" value="1"/>
</dbReference>
<dbReference type="RefSeq" id="WP_119928053.1">
    <property type="nucleotide sequence ID" value="NZ_QZEY01000007.1"/>
</dbReference>
<sequence>MKFDHVLVGYVPDRRGRDALALAALIARTAGAALSVAHVNPAAWDTPSPGRVDAEWRSYLRERAKSALEEAAGLLSDAELPHPPDLVVHAHRGSGRGLSEVVSKVGADLVVIGSAPGRSAGHITVGSTADQLLHGSRVPVALAPKGYGERPPRELERLSVAYRREPEADDAVALAARAAGRYDVPLRLLTLMVRRAGATRIEGEMLDLAHEQLEADLAASAKESRRRATVTTEVLEGPNVAKALAGTEWLRGEMLVCASSASGPIRKVFMGDMSLKILRAATIPVMVLPRAAVRTR</sequence>
<dbReference type="PANTHER" id="PTHR46268">
    <property type="entry name" value="STRESS RESPONSE PROTEIN NHAX"/>
    <property type="match status" value="1"/>
</dbReference>
<keyword evidence="4" id="KW-1185">Reference proteome</keyword>
<dbReference type="Pfam" id="PF00582">
    <property type="entry name" value="Usp"/>
    <property type="match status" value="2"/>
</dbReference>
<dbReference type="OrthoDB" id="5242641at2"/>
<comment type="similarity">
    <text evidence="1">Belongs to the universal stress protein A family.</text>
</comment>
<feature type="domain" description="UspA" evidence="2">
    <location>
        <begin position="3"/>
        <end position="143"/>
    </location>
</feature>
<dbReference type="PRINTS" id="PR01438">
    <property type="entry name" value="UNVRSLSTRESS"/>
</dbReference>
<dbReference type="EMBL" id="QZEY01000007">
    <property type="protein sequence ID" value="RJL31368.1"/>
    <property type="molecule type" value="Genomic_DNA"/>
</dbReference>
<evidence type="ECO:0000313" key="4">
    <source>
        <dbReference type="Proteomes" id="UP000265768"/>
    </source>
</evidence>
<organism evidence="3 4">
    <name type="scientific">Bailinhaonella thermotolerans</name>
    <dbReference type="NCBI Taxonomy" id="1070861"/>
    <lineage>
        <taxon>Bacteria</taxon>
        <taxon>Bacillati</taxon>
        <taxon>Actinomycetota</taxon>
        <taxon>Actinomycetes</taxon>
        <taxon>Streptosporangiales</taxon>
        <taxon>Streptosporangiaceae</taxon>
        <taxon>Bailinhaonella</taxon>
    </lineage>
</organism>
<proteinExistence type="inferred from homology"/>
<evidence type="ECO:0000256" key="1">
    <source>
        <dbReference type="ARBA" id="ARBA00008791"/>
    </source>
</evidence>
<accession>A0A3A4BAY8</accession>
<gene>
    <name evidence="3" type="ORF">D5H75_20210</name>
</gene>
<reference evidence="3 4" key="1">
    <citation type="submission" date="2018-09" db="EMBL/GenBank/DDBJ databases">
        <title>YIM 75507 draft genome.</title>
        <authorList>
            <person name="Tang S."/>
            <person name="Feng Y."/>
        </authorList>
    </citation>
    <scope>NUCLEOTIDE SEQUENCE [LARGE SCALE GENOMIC DNA]</scope>
    <source>
        <strain evidence="3 4">YIM 75507</strain>
    </source>
</reference>
<dbReference type="Proteomes" id="UP000265768">
    <property type="component" value="Unassembled WGS sequence"/>
</dbReference>
<evidence type="ECO:0000259" key="2">
    <source>
        <dbReference type="Pfam" id="PF00582"/>
    </source>
</evidence>